<comment type="caution">
    <text evidence="2">The sequence shown here is derived from an EMBL/GenBank/DDBJ whole genome shotgun (WGS) entry which is preliminary data.</text>
</comment>
<protein>
    <submittedName>
        <fullName evidence="2">Uncharacterized protein</fullName>
    </submittedName>
</protein>
<dbReference type="Proteomes" id="UP000005546">
    <property type="component" value="Unassembled WGS sequence"/>
</dbReference>
<feature type="transmembrane region" description="Helical" evidence="1">
    <location>
        <begin position="6"/>
        <end position="27"/>
    </location>
</feature>
<reference evidence="2 3" key="1">
    <citation type="submission" date="2011-02" db="EMBL/GenBank/DDBJ databases">
        <authorList>
            <person name="Weinstock G."/>
            <person name="Sodergren E."/>
            <person name="Clifton S."/>
            <person name="Fulton L."/>
            <person name="Fulton B."/>
            <person name="Courtney L."/>
            <person name="Fronick C."/>
            <person name="Harrison M."/>
            <person name="Strong C."/>
            <person name="Farmer C."/>
            <person name="Delahaunty K."/>
            <person name="Markovic C."/>
            <person name="Hall O."/>
            <person name="Minx P."/>
            <person name="Tomlinson C."/>
            <person name="Mitreva M."/>
            <person name="Hou S."/>
            <person name="Chen J."/>
            <person name="Wollam A."/>
            <person name="Pepin K.H."/>
            <person name="Johnson M."/>
            <person name="Bhonagiri V."/>
            <person name="Zhang X."/>
            <person name="Suruliraj S."/>
            <person name="Warren W."/>
            <person name="Chinwalla A."/>
            <person name="Mardis E.R."/>
            <person name="Wilson R.K."/>
        </authorList>
    </citation>
    <scope>NUCLEOTIDE SEQUENCE [LARGE SCALE GENOMIC DNA]</scope>
    <source>
        <strain evidence="2 3">YIT 11841</strain>
    </source>
</reference>
<keyword evidence="3" id="KW-1185">Reference proteome</keyword>
<organism evidence="2 3">
    <name type="scientific">Paraprevotella xylaniphila YIT 11841</name>
    <dbReference type="NCBI Taxonomy" id="762982"/>
    <lineage>
        <taxon>Bacteria</taxon>
        <taxon>Pseudomonadati</taxon>
        <taxon>Bacteroidota</taxon>
        <taxon>Bacteroidia</taxon>
        <taxon>Bacteroidales</taxon>
        <taxon>Prevotellaceae</taxon>
        <taxon>Paraprevotella</taxon>
    </lineage>
</organism>
<evidence type="ECO:0000256" key="1">
    <source>
        <dbReference type="SAM" id="Phobius"/>
    </source>
</evidence>
<dbReference type="STRING" id="762982.HMPREF9442_00587"/>
<name>F3QQZ3_9BACT</name>
<proteinExistence type="predicted"/>
<dbReference type="HOGENOM" id="CLU_3186790_0_0_10"/>
<evidence type="ECO:0000313" key="2">
    <source>
        <dbReference type="EMBL" id="EGG56584.1"/>
    </source>
</evidence>
<keyword evidence="1" id="KW-1133">Transmembrane helix</keyword>
<dbReference type="EMBL" id="AFBR01000018">
    <property type="protein sequence ID" value="EGG56584.1"/>
    <property type="molecule type" value="Genomic_DNA"/>
</dbReference>
<keyword evidence="1" id="KW-0812">Transmembrane</keyword>
<accession>F3QQZ3</accession>
<gene>
    <name evidence="2" type="ORF">HMPREF9442_00587</name>
</gene>
<keyword evidence="1" id="KW-0472">Membrane</keyword>
<evidence type="ECO:0000313" key="3">
    <source>
        <dbReference type="Proteomes" id="UP000005546"/>
    </source>
</evidence>
<dbReference type="AlphaFoldDB" id="F3QQZ3"/>
<sequence>MLAPCRAFFLVGQAWGVVLKGGIILLIHPKWTFCVFRIASFSIFDIQKCFL</sequence>